<accession>A0A5J4IZD0</accession>
<comment type="caution">
    <text evidence="2">The sequence shown here is derived from an EMBL/GenBank/DDBJ whole genome shotgun (WGS) entry which is preliminary data.</text>
</comment>
<organism evidence="2 3">
    <name type="scientific">Patiriisocius marinus</name>
    <dbReference type="NCBI Taxonomy" id="1397112"/>
    <lineage>
        <taxon>Bacteria</taxon>
        <taxon>Pseudomonadati</taxon>
        <taxon>Bacteroidota</taxon>
        <taxon>Flavobacteriia</taxon>
        <taxon>Flavobacteriales</taxon>
        <taxon>Flavobacteriaceae</taxon>
        <taxon>Patiriisocius</taxon>
    </lineage>
</organism>
<dbReference type="EMBL" id="BKCG01000007">
    <property type="protein sequence ID" value="GER60424.1"/>
    <property type="molecule type" value="Genomic_DNA"/>
</dbReference>
<gene>
    <name evidence="2" type="ORF">ULMA_25320</name>
</gene>
<dbReference type="Proteomes" id="UP000326509">
    <property type="component" value="Unassembled WGS sequence"/>
</dbReference>
<keyword evidence="3" id="KW-1185">Reference proteome</keyword>
<evidence type="ECO:0000313" key="3">
    <source>
        <dbReference type="Proteomes" id="UP000326509"/>
    </source>
</evidence>
<protein>
    <submittedName>
        <fullName evidence="2">Uncharacterized protein</fullName>
    </submittedName>
</protein>
<proteinExistence type="predicted"/>
<reference evidence="2 3" key="1">
    <citation type="submission" date="2019-08" db="EMBL/GenBank/DDBJ databases">
        <title>Draft genome sequence of Ulvibacter marinus type strain NBRC 109484.</title>
        <authorList>
            <person name="Kawano K."/>
            <person name="Ushijima N."/>
            <person name="Kihara M."/>
            <person name="Itoh H."/>
        </authorList>
    </citation>
    <scope>NUCLEOTIDE SEQUENCE [LARGE SCALE GENOMIC DNA]</scope>
    <source>
        <strain evidence="2 3">NBRC 109484</strain>
    </source>
</reference>
<feature type="region of interest" description="Disordered" evidence="1">
    <location>
        <begin position="1"/>
        <end position="30"/>
    </location>
</feature>
<sequence length="91" mass="10220">MNTVHNTEISGTPKSENTNTATPPLIATSSMKIEGRKEETRYIPKMAANPSISSTWTSKNRNNSKNIKLNTKYLINEKTRVLILILAEIFL</sequence>
<dbReference type="AlphaFoldDB" id="A0A5J4IZD0"/>
<evidence type="ECO:0000313" key="2">
    <source>
        <dbReference type="EMBL" id="GER60424.1"/>
    </source>
</evidence>
<name>A0A5J4IZD0_9FLAO</name>
<evidence type="ECO:0000256" key="1">
    <source>
        <dbReference type="SAM" id="MobiDB-lite"/>
    </source>
</evidence>